<dbReference type="EC" id="3.2.1.-" evidence="12"/>
<dbReference type="GO" id="GO:1904380">
    <property type="term" value="P:endoplasmic reticulum mannose trimming"/>
    <property type="evidence" value="ECO:0007669"/>
    <property type="project" value="InterPro"/>
</dbReference>
<dbReference type="SUPFAM" id="SSF48225">
    <property type="entry name" value="Seven-hairpin glycosidases"/>
    <property type="match status" value="1"/>
</dbReference>
<organism evidence="17">
    <name type="scientific">Onchocerca ochengi</name>
    <name type="common">Filarial nematode worm</name>
    <dbReference type="NCBI Taxonomy" id="42157"/>
    <lineage>
        <taxon>Eukaryota</taxon>
        <taxon>Metazoa</taxon>
        <taxon>Ecdysozoa</taxon>
        <taxon>Nematoda</taxon>
        <taxon>Chromadorea</taxon>
        <taxon>Rhabditida</taxon>
        <taxon>Spirurina</taxon>
        <taxon>Spiruromorpha</taxon>
        <taxon>Filarioidea</taxon>
        <taxon>Onchocercidae</taxon>
        <taxon>Onchocerca</taxon>
    </lineage>
</organism>
<dbReference type="PRINTS" id="PR00747">
    <property type="entry name" value="GLYHDRLASE47"/>
</dbReference>
<comment type="similarity">
    <text evidence="2 12">Belongs to the glycosyl hydrolase 47 family.</text>
</comment>
<dbReference type="InterPro" id="IPR012341">
    <property type="entry name" value="6hp_glycosidase-like_sf"/>
</dbReference>
<reference evidence="17" key="1">
    <citation type="submission" date="2016-06" db="UniProtKB">
        <authorList>
            <consortium name="WormBaseParasite"/>
        </authorList>
    </citation>
    <scope>IDENTIFICATION</scope>
</reference>
<feature type="active site" description="Proton donor" evidence="10">
    <location>
        <position position="370"/>
    </location>
</feature>
<evidence type="ECO:0000256" key="2">
    <source>
        <dbReference type="ARBA" id="ARBA00007658"/>
    </source>
</evidence>
<dbReference type="InterPro" id="IPR036026">
    <property type="entry name" value="Seven-hairpin_glycosidases"/>
</dbReference>
<sequence length="867" mass="100084">MGIYPFIIDNYTSKYATFTSEELLEAKKATREMFYFAYENYIRHAFPMDELDPINCCGRGYDHLHPSNININDVLGDYSLSLIESLDTLVVFENRTEFHNAIRMVIDNVSFERNVTVQVFEATIRIIGSLLSAHLILTDDSHMLGNYALSDYDGELLTMAHDLAIRLLPAFNGTETGIPFPRVNLQSGVKEGTTDENCVAGAGSLLLEFTVLSRLLGDGTYENLARRTNRKLWSLRNKVTGLLGNVVNIQTGEWKGVISGLGAGLDSFYEYLLKAFVLFGVETDLKMFQEAYALIISQLRRGRDRCVLGEGETPMYVNVDMRDGSLLNTWIDALQASFAAVQVLNGDIDEAVCIHAIYYSLWKRYDAIPERYNWRLKIPDVYFYPLRPELAESTYMLYRATQNPFYLRVGFDILQSLNTFARVKCGYATVHNVVDKSLEDRMESFFLSETVKYLYLLFDVNNAVNRNEERILFTTEGHIIPIDKRMRNPVYDVPQYFSCNHSCGVFKLDRHRPPLDQPRLAQIFRLAGIGQSDKRWANFADDTEKLNSLASIDSKEMIIEESSNRYRDKSEKVIVADSGTIHSTNVLVNKPNVDISDEKKSLILNLMANLSSLDDCTDLPVDVSFALKIIHLANFDSRNMDYTIDFEMQMSWVDPRLMNNYTKWIRIWEKRILDLIWKPDPYFVNSKYSHFHYVSFPNFRMLISPNGLVIYTMSVRFSWLSTNPINLVSTQPSPDFQLVSGHAHHCVVDGKLLPSSCLRVLFKLKRTGSRFIIEKYIPSCLAMFFAWIAPFVPYNYEEEKRRLEAVNEFERENFRAKKRQLIRLYRRLDHFTQIFSPLLFITFLMYYVMIVVQGENNECHANNITVD</sequence>
<evidence type="ECO:0000256" key="6">
    <source>
        <dbReference type="ARBA" id="ARBA00022989"/>
    </source>
</evidence>
<dbReference type="Gene3D" id="1.50.10.10">
    <property type="match status" value="1"/>
</dbReference>
<feature type="domain" description="Neurotransmitter-gated ion-channel ligand-binding" evidence="14">
    <location>
        <begin position="619"/>
        <end position="717"/>
    </location>
</feature>
<dbReference type="GO" id="GO:0005789">
    <property type="term" value="C:endoplasmic reticulum membrane"/>
    <property type="evidence" value="ECO:0007669"/>
    <property type="project" value="UniProtKB-SubCell"/>
</dbReference>
<evidence type="ECO:0000256" key="11">
    <source>
        <dbReference type="PIRSR" id="PIRSR601382-2"/>
    </source>
</evidence>
<evidence type="ECO:0000256" key="12">
    <source>
        <dbReference type="RuleBase" id="RU361193"/>
    </source>
</evidence>
<evidence type="ECO:0000256" key="5">
    <source>
        <dbReference type="ARBA" id="ARBA00022968"/>
    </source>
</evidence>
<keyword evidence="16" id="KW-1185">Reference proteome</keyword>
<dbReference type="WBParaSite" id="nOo.2.0.1.t05188-RA">
    <property type="protein sequence ID" value="nOo.2.0.1.t05188-RA"/>
    <property type="gene ID" value="nOo.2.0.1.g05188"/>
</dbReference>
<evidence type="ECO:0000256" key="9">
    <source>
        <dbReference type="ARBA" id="ARBA00060207"/>
    </source>
</evidence>
<evidence type="ECO:0000256" key="1">
    <source>
        <dbReference type="ARBA" id="ARBA00004648"/>
    </source>
</evidence>
<evidence type="ECO:0000313" key="17">
    <source>
        <dbReference type="WBParaSite" id="nOo.2.0.1.t05188-RA"/>
    </source>
</evidence>
<evidence type="ECO:0000256" key="7">
    <source>
        <dbReference type="ARBA" id="ARBA00023136"/>
    </source>
</evidence>
<keyword evidence="12" id="KW-0326">Glycosidase</keyword>
<keyword evidence="3 13" id="KW-0812">Transmembrane</keyword>
<dbReference type="GO" id="GO:0004571">
    <property type="term" value="F:mannosyl-oligosaccharide 1,2-alpha-mannosidase activity"/>
    <property type="evidence" value="ECO:0007669"/>
    <property type="project" value="InterPro"/>
</dbReference>
<dbReference type="Pfam" id="PF02931">
    <property type="entry name" value="Neur_chan_LBD"/>
    <property type="match status" value="1"/>
</dbReference>
<feature type="transmembrane region" description="Helical" evidence="13">
    <location>
        <begin position="828"/>
        <end position="849"/>
    </location>
</feature>
<dbReference type="OrthoDB" id="8118055at2759"/>
<dbReference type="SUPFAM" id="SSF63712">
    <property type="entry name" value="Nicotinic receptor ligand binding domain-like"/>
    <property type="match status" value="1"/>
</dbReference>
<dbReference type="Pfam" id="PF01532">
    <property type="entry name" value="Glyco_hydro_47"/>
    <property type="match status" value="1"/>
</dbReference>
<keyword evidence="8" id="KW-0325">Glycoprotein</keyword>
<dbReference type="InterPro" id="IPR001382">
    <property type="entry name" value="Glyco_hydro_47"/>
</dbReference>
<keyword evidence="12" id="KW-0378">Hydrolase</keyword>
<reference evidence="15 16" key="2">
    <citation type="submission" date="2018-08" db="EMBL/GenBank/DDBJ databases">
        <authorList>
            <person name="Laetsch R D."/>
            <person name="Stevens L."/>
            <person name="Kumar S."/>
            <person name="Blaxter L. M."/>
        </authorList>
    </citation>
    <scope>NUCLEOTIDE SEQUENCE [LARGE SCALE GENOMIC DNA]</scope>
</reference>
<keyword evidence="4" id="KW-0256">Endoplasmic reticulum</keyword>
<dbReference type="EMBL" id="UYRW01001322">
    <property type="protein sequence ID" value="VDK76348.1"/>
    <property type="molecule type" value="Genomic_DNA"/>
</dbReference>
<dbReference type="PANTHER" id="PTHR45679">
    <property type="entry name" value="ER DEGRADATION-ENHANCING ALPHA-MANNOSIDASE-LIKE PROTEIN 2"/>
    <property type="match status" value="1"/>
</dbReference>
<proteinExistence type="inferred from homology"/>
<dbReference type="STRING" id="42157.A0A182EAV9"/>
<keyword evidence="11" id="KW-0106">Calcium</keyword>
<dbReference type="GO" id="GO:0044322">
    <property type="term" value="C:endoplasmic reticulum quality control compartment"/>
    <property type="evidence" value="ECO:0007669"/>
    <property type="project" value="GOC"/>
</dbReference>
<accession>A0A182EAV9</accession>
<dbReference type="InterPro" id="IPR036734">
    <property type="entry name" value="Neur_chan_lig-bd_sf"/>
</dbReference>
<comment type="function">
    <text evidence="9">Extracts misfolded glycoproteins, but not glycoproteins undergoing productive folding, from the calnexin cycle. It is directly involved in endoplasmic reticulum-associated degradation (ERAD) and targets misfolded glycoproteins for degradation in an N-glycan-independent manner, probably by forming a complex with SEL1L. It has low mannosidase activity, catalyzing mannose trimming from Man8GlcNAc2 to Man7GlcNAc2.</text>
</comment>
<evidence type="ECO:0000256" key="8">
    <source>
        <dbReference type="ARBA" id="ARBA00023180"/>
    </source>
</evidence>
<evidence type="ECO:0000256" key="4">
    <source>
        <dbReference type="ARBA" id="ARBA00022824"/>
    </source>
</evidence>
<protein>
    <recommendedName>
        <fullName evidence="12">alpha-1,2-Mannosidase</fullName>
        <ecNumber evidence="12">3.2.1.-</ecNumber>
    </recommendedName>
</protein>
<gene>
    <name evidence="15" type="ORF">NOO_LOCUS5188</name>
</gene>
<dbReference type="Gene3D" id="2.70.170.10">
    <property type="entry name" value="Neurotransmitter-gated ion-channel ligand-binding domain"/>
    <property type="match status" value="1"/>
</dbReference>
<dbReference type="Proteomes" id="UP000271087">
    <property type="component" value="Unassembled WGS sequence"/>
</dbReference>
<dbReference type="InterPro" id="IPR006202">
    <property type="entry name" value="Neur_chan_lig-bd"/>
</dbReference>
<evidence type="ECO:0000256" key="3">
    <source>
        <dbReference type="ARBA" id="ARBA00022692"/>
    </source>
</evidence>
<feature type="active site" evidence="10">
    <location>
        <position position="389"/>
    </location>
</feature>
<feature type="active site" description="Proton donor" evidence="10">
    <location>
        <position position="121"/>
    </location>
</feature>
<dbReference type="GO" id="GO:0005230">
    <property type="term" value="F:extracellular ligand-gated monoatomic ion channel activity"/>
    <property type="evidence" value="ECO:0007669"/>
    <property type="project" value="InterPro"/>
</dbReference>
<feature type="active site" evidence="10">
    <location>
        <position position="266"/>
    </location>
</feature>
<keyword evidence="6 13" id="KW-1133">Transmembrane helix</keyword>
<dbReference type="FunFam" id="1.50.10.10:FF:000016">
    <property type="entry name" value="alpha-1,2-Mannosidase"/>
    <property type="match status" value="1"/>
</dbReference>
<evidence type="ECO:0000256" key="13">
    <source>
        <dbReference type="SAM" id="Phobius"/>
    </source>
</evidence>
<keyword evidence="11" id="KW-0479">Metal-binding</keyword>
<dbReference type="AlphaFoldDB" id="A0A182EAV9"/>
<evidence type="ECO:0000259" key="14">
    <source>
        <dbReference type="Pfam" id="PF02931"/>
    </source>
</evidence>
<keyword evidence="5" id="KW-0735">Signal-anchor</keyword>
<dbReference type="GO" id="GO:0005975">
    <property type="term" value="P:carbohydrate metabolic process"/>
    <property type="evidence" value="ECO:0007669"/>
    <property type="project" value="InterPro"/>
</dbReference>
<dbReference type="PANTHER" id="PTHR45679:SF5">
    <property type="entry name" value="ER DEGRADATION-ENHANCING ALPHA-MANNOSIDASE-LIKE PROTEIN 1"/>
    <property type="match status" value="1"/>
</dbReference>
<dbReference type="InterPro" id="IPR044674">
    <property type="entry name" value="EDEM1/2/3"/>
</dbReference>
<feature type="binding site" evidence="11">
    <location>
        <position position="475"/>
    </location>
    <ligand>
        <name>Ca(2+)</name>
        <dbReference type="ChEBI" id="CHEBI:29108"/>
    </ligand>
</feature>
<evidence type="ECO:0000313" key="15">
    <source>
        <dbReference type="EMBL" id="VDK76348.1"/>
    </source>
</evidence>
<comment type="cofactor">
    <cofactor evidence="11">
        <name>Ca(2+)</name>
        <dbReference type="ChEBI" id="CHEBI:29108"/>
    </cofactor>
</comment>
<comment type="subcellular location">
    <subcellularLocation>
        <location evidence="1">Endoplasmic reticulum membrane</location>
        <topology evidence="1">Single-pass type II membrane protein</topology>
    </subcellularLocation>
</comment>
<name>A0A182EAV9_ONCOC</name>
<keyword evidence="7 13" id="KW-0472">Membrane</keyword>
<dbReference type="GO" id="GO:0005509">
    <property type="term" value="F:calcium ion binding"/>
    <property type="evidence" value="ECO:0007669"/>
    <property type="project" value="InterPro"/>
</dbReference>
<dbReference type="CDD" id="cd18987">
    <property type="entry name" value="LGIC_ECD_anion"/>
    <property type="match status" value="1"/>
</dbReference>
<evidence type="ECO:0000313" key="16">
    <source>
        <dbReference type="Proteomes" id="UP000271087"/>
    </source>
</evidence>
<evidence type="ECO:0000256" key="10">
    <source>
        <dbReference type="PIRSR" id="PIRSR601382-1"/>
    </source>
</evidence>